<name>A0A840IA87_9ACTN</name>
<feature type="transmembrane region" description="Helical" evidence="9">
    <location>
        <begin position="210"/>
        <end position="230"/>
    </location>
</feature>
<feature type="transmembrane region" description="Helical" evidence="9">
    <location>
        <begin position="156"/>
        <end position="174"/>
    </location>
</feature>
<dbReference type="InterPro" id="IPR035952">
    <property type="entry name" value="Rhomboid-like_sf"/>
</dbReference>
<gene>
    <name evidence="11" type="ORF">BDZ31_001329</name>
</gene>
<dbReference type="Gene3D" id="1.20.1540.10">
    <property type="entry name" value="Rhomboid-like"/>
    <property type="match status" value="1"/>
</dbReference>
<keyword evidence="6 9" id="KW-1133">Transmembrane helix</keyword>
<proteinExistence type="inferred from homology"/>
<dbReference type="EMBL" id="JACHNU010000001">
    <property type="protein sequence ID" value="MBB4661756.1"/>
    <property type="molecule type" value="Genomic_DNA"/>
</dbReference>
<dbReference type="PANTHER" id="PTHR43066">
    <property type="entry name" value="RHOMBOID-RELATED PROTEIN"/>
    <property type="match status" value="1"/>
</dbReference>
<dbReference type="GO" id="GO:0016020">
    <property type="term" value="C:membrane"/>
    <property type="evidence" value="ECO:0007669"/>
    <property type="project" value="UniProtKB-SubCell"/>
</dbReference>
<evidence type="ECO:0000256" key="4">
    <source>
        <dbReference type="ARBA" id="ARBA00022692"/>
    </source>
</evidence>
<comment type="similarity">
    <text evidence="2">Belongs to the peptidase S54 family.</text>
</comment>
<dbReference type="AlphaFoldDB" id="A0A840IA87"/>
<keyword evidence="3 11" id="KW-0645">Protease</keyword>
<dbReference type="Proteomes" id="UP000585272">
    <property type="component" value="Unassembled WGS sequence"/>
</dbReference>
<evidence type="ECO:0000256" key="3">
    <source>
        <dbReference type="ARBA" id="ARBA00022670"/>
    </source>
</evidence>
<feature type="region of interest" description="Disordered" evidence="8">
    <location>
        <begin position="37"/>
        <end position="64"/>
    </location>
</feature>
<feature type="transmembrane region" description="Helical" evidence="9">
    <location>
        <begin position="180"/>
        <end position="198"/>
    </location>
</feature>
<evidence type="ECO:0000259" key="10">
    <source>
        <dbReference type="Pfam" id="PF01694"/>
    </source>
</evidence>
<dbReference type="InterPro" id="IPR022764">
    <property type="entry name" value="Peptidase_S54_rhomboid_dom"/>
</dbReference>
<evidence type="ECO:0000256" key="2">
    <source>
        <dbReference type="ARBA" id="ARBA00009045"/>
    </source>
</evidence>
<evidence type="ECO:0000256" key="8">
    <source>
        <dbReference type="SAM" id="MobiDB-lite"/>
    </source>
</evidence>
<evidence type="ECO:0000313" key="12">
    <source>
        <dbReference type="Proteomes" id="UP000585272"/>
    </source>
</evidence>
<feature type="transmembrane region" description="Helical" evidence="9">
    <location>
        <begin position="79"/>
        <end position="95"/>
    </location>
</feature>
<dbReference type="GO" id="GO:0004252">
    <property type="term" value="F:serine-type endopeptidase activity"/>
    <property type="evidence" value="ECO:0007669"/>
    <property type="project" value="InterPro"/>
</dbReference>
<keyword evidence="4 9" id="KW-0812">Transmembrane</keyword>
<evidence type="ECO:0000256" key="5">
    <source>
        <dbReference type="ARBA" id="ARBA00022801"/>
    </source>
</evidence>
<keyword evidence="12" id="KW-1185">Reference proteome</keyword>
<organism evidence="11 12">
    <name type="scientific">Conexibacter arvalis</name>
    <dbReference type="NCBI Taxonomy" id="912552"/>
    <lineage>
        <taxon>Bacteria</taxon>
        <taxon>Bacillati</taxon>
        <taxon>Actinomycetota</taxon>
        <taxon>Thermoleophilia</taxon>
        <taxon>Solirubrobacterales</taxon>
        <taxon>Conexibacteraceae</taxon>
        <taxon>Conexibacter</taxon>
    </lineage>
</organism>
<dbReference type="SUPFAM" id="SSF144091">
    <property type="entry name" value="Rhomboid-like"/>
    <property type="match status" value="1"/>
</dbReference>
<protein>
    <submittedName>
        <fullName evidence="11">Membrane associated rhomboid family serine protease</fullName>
    </submittedName>
</protein>
<feature type="transmembrane region" description="Helical" evidence="9">
    <location>
        <begin position="236"/>
        <end position="254"/>
    </location>
</feature>
<feature type="domain" description="Peptidase S54 rhomboid" evidence="10">
    <location>
        <begin position="117"/>
        <end position="255"/>
    </location>
</feature>
<keyword evidence="5" id="KW-0378">Hydrolase</keyword>
<evidence type="ECO:0000256" key="7">
    <source>
        <dbReference type="ARBA" id="ARBA00023136"/>
    </source>
</evidence>
<dbReference type="Pfam" id="PF01694">
    <property type="entry name" value="Rhomboid"/>
    <property type="match status" value="1"/>
</dbReference>
<dbReference type="PANTHER" id="PTHR43066:SF1">
    <property type="entry name" value="RHOMBOID PROTEIN 2"/>
    <property type="match status" value="1"/>
</dbReference>
<evidence type="ECO:0000256" key="9">
    <source>
        <dbReference type="SAM" id="Phobius"/>
    </source>
</evidence>
<evidence type="ECO:0000256" key="6">
    <source>
        <dbReference type="ARBA" id="ARBA00022989"/>
    </source>
</evidence>
<evidence type="ECO:0000313" key="11">
    <source>
        <dbReference type="EMBL" id="MBB4661756.1"/>
    </source>
</evidence>
<sequence length="259" mass="27116">MSSGGPDLFVICKSCGSEVSPYITECPYCGNRLRKRAPKLDRGGRPKEKPRKARRAPSPSLGPLRRGEIPGIRIDSRPYATAAIVLASAVLFILLRSDVISPRHFVVAGDAVIGGPSEWWTVLTAAFSYESTGYAFVTIAAIAVFGWLLERRHGPLVVLALFLLGAAGGLAVVWATDSSLIAMGGNGGALALVAAWAVPDMLDLRRGREIEGDLLGAATIAVVLLLLPVVVTTADALAGATGLLVGLLLGLPLSRRRAG</sequence>
<comment type="subcellular location">
    <subcellularLocation>
        <location evidence="1">Membrane</location>
        <topology evidence="1">Multi-pass membrane protein</topology>
    </subcellularLocation>
</comment>
<reference evidence="11 12" key="1">
    <citation type="submission" date="2020-08" db="EMBL/GenBank/DDBJ databases">
        <title>Genomic Encyclopedia of Archaeal and Bacterial Type Strains, Phase II (KMG-II): from individual species to whole genera.</title>
        <authorList>
            <person name="Goeker M."/>
        </authorList>
    </citation>
    <scope>NUCLEOTIDE SEQUENCE [LARGE SCALE GENOMIC DNA]</scope>
    <source>
        <strain evidence="11 12">DSM 23288</strain>
    </source>
</reference>
<comment type="caution">
    <text evidence="11">The sequence shown here is derived from an EMBL/GenBank/DDBJ whole genome shotgun (WGS) entry which is preliminary data.</text>
</comment>
<feature type="transmembrane region" description="Helical" evidence="9">
    <location>
        <begin position="131"/>
        <end position="149"/>
    </location>
</feature>
<dbReference type="RefSeq" id="WP_183340184.1">
    <property type="nucleotide sequence ID" value="NZ_JACHNU010000001.1"/>
</dbReference>
<keyword evidence="7 9" id="KW-0472">Membrane</keyword>
<evidence type="ECO:0000256" key="1">
    <source>
        <dbReference type="ARBA" id="ARBA00004141"/>
    </source>
</evidence>
<feature type="compositionally biased region" description="Basic and acidic residues" evidence="8">
    <location>
        <begin position="38"/>
        <end position="47"/>
    </location>
</feature>
<accession>A0A840IA87</accession>
<dbReference type="GO" id="GO:0006508">
    <property type="term" value="P:proteolysis"/>
    <property type="evidence" value="ECO:0007669"/>
    <property type="project" value="UniProtKB-KW"/>
</dbReference>